<evidence type="ECO:0000313" key="5">
    <source>
        <dbReference type="Proteomes" id="UP000799750"/>
    </source>
</evidence>
<keyword evidence="1" id="KW-0677">Repeat</keyword>
<feature type="non-terminal residue" evidence="4">
    <location>
        <position position="1"/>
    </location>
</feature>
<evidence type="ECO:0000256" key="1">
    <source>
        <dbReference type="ARBA" id="ARBA00022737"/>
    </source>
</evidence>
<dbReference type="PANTHER" id="PTHR24171:SF8">
    <property type="entry name" value="BRCA1-ASSOCIATED RING DOMAIN PROTEIN 1"/>
    <property type="match status" value="1"/>
</dbReference>
<dbReference type="InterPro" id="IPR036770">
    <property type="entry name" value="Ankyrin_rpt-contain_sf"/>
</dbReference>
<dbReference type="Pfam" id="PF00023">
    <property type="entry name" value="Ank"/>
    <property type="match status" value="1"/>
</dbReference>
<dbReference type="Gene3D" id="1.25.40.20">
    <property type="entry name" value="Ankyrin repeat-containing domain"/>
    <property type="match status" value="4"/>
</dbReference>
<evidence type="ECO:0000256" key="2">
    <source>
        <dbReference type="ARBA" id="ARBA00023043"/>
    </source>
</evidence>
<protein>
    <submittedName>
        <fullName evidence="4">Ankyrin</fullName>
    </submittedName>
</protein>
<feature type="non-terminal residue" evidence="4">
    <location>
        <position position="181"/>
    </location>
</feature>
<keyword evidence="5" id="KW-1185">Reference proteome</keyword>
<dbReference type="PRINTS" id="PR01415">
    <property type="entry name" value="ANKYRIN"/>
</dbReference>
<proteinExistence type="predicted"/>
<dbReference type="InterPro" id="IPR002110">
    <property type="entry name" value="Ankyrin_rpt"/>
</dbReference>
<reference evidence="4" key="1">
    <citation type="journal article" date="2020" name="Stud. Mycol.">
        <title>101 Dothideomycetes genomes: a test case for predicting lifestyles and emergence of pathogens.</title>
        <authorList>
            <person name="Haridas S."/>
            <person name="Albert R."/>
            <person name="Binder M."/>
            <person name="Bloem J."/>
            <person name="Labutti K."/>
            <person name="Salamov A."/>
            <person name="Andreopoulos B."/>
            <person name="Baker S."/>
            <person name="Barry K."/>
            <person name="Bills G."/>
            <person name="Bluhm B."/>
            <person name="Cannon C."/>
            <person name="Castanera R."/>
            <person name="Culley D."/>
            <person name="Daum C."/>
            <person name="Ezra D."/>
            <person name="Gonzalez J."/>
            <person name="Henrissat B."/>
            <person name="Kuo A."/>
            <person name="Liang C."/>
            <person name="Lipzen A."/>
            <person name="Lutzoni F."/>
            <person name="Magnuson J."/>
            <person name="Mondo S."/>
            <person name="Nolan M."/>
            <person name="Ohm R."/>
            <person name="Pangilinan J."/>
            <person name="Park H.-J."/>
            <person name="Ramirez L."/>
            <person name="Alfaro M."/>
            <person name="Sun H."/>
            <person name="Tritt A."/>
            <person name="Yoshinaga Y."/>
            <person name="Zwiers L.-H."/>
            <person name="Turgeon B."/>
            <person name="Goodwin S."/>
            <person name="Spatafora J."/>
            <person name="Crous P."/>
            <person name="Grigoriev I."/>
        </authorList>
    </citation>
    <scope>NUCLEOTIDE SEQUENCE</scope>
    <source>
        <strain evidence="4">CBS 269.34</strain>
    </source>
</reference>
<feature type="repeat" description="ANK" evidence="3">
    <location>
        <begin position="33"/>
        <end position="65"/>
    </location>
</feature>
<name>A0A6A6R3P6_9PEZI</name>
<dbReference type="SMART" id="SM00248">
    <property type="entry name" value="ANK"/>
    <property type="match status" value="5"/>
</dbReference>
<feature type="repeat" description="ANK" evidence="3">
    <location>
        <begin position="101"/>
        <end position="133"/>
    </location>
</feature>
<gene>
    <name evidence="4" type="ORF">BU16DRAFT_428728</name>
</gene>
<dbReference type="GO" id="GO:0085020">
    <property type="term" value="P:protein K6-linked ubiquitination"/>
    <property type="evidence" value="ECO:0007669"/>
    <property type="project" value="TreeGrafter"/>
</dbReference>
<dbReference type="GO" id="GO:0004842">
    <property type="term" value="F:ubiquitin-protein transferase activity"/>
    <property type="evidence" value="ECO:0007669"/>
    <property type="project" value="TreeGrafter"/>
</dbReference>
<dbReference type="AlphaFoldDB" id="A0A6A6R3P6"/>
<sequence length="181" mass="19403">GRTALHCAAKTGHIKSMQALLQGGVNPNIKDAMGGPPIHRAVDENELAAVDFVLQHKANCNYTDNWGRNILHAAALTARTQILRLLLVTCKDLNVNAQGNDGETPLHDAVRGDHYWTAKTLLEFGARTDVLNKSGRTPGLGWAAALGNLEACKRLVKAGAPIQLKSTNGMTPIQVAKNYGH</sequence>
<dbReference type="PROSITE" id="PS50088">
    <property type="entry name" value="ANK_REPEAT"/>
    <property type="match status" value="3"/>
</dbReference>
<dbReference type="Pfam" id="PF12796">
    <property type="entry name" value="Ank_2"/>
    <property type="match status" value="1"/>
</dbReference>
<dbReference type="PANTHER" id="PTHR24171">
    <property type="entry name" value="ANKYRIN REPEAT DOMAIN-CONTAINING PROTEIN 39-RELATED"/>
    <property type="match status" value="1"/>
</dbReference>
<dbReference type="SUPFAM" id="SSF48403">
    <property type="entry name" value="Ankyrin repeat"/>
    <property type="match status" value="1"/>
</dbReference>
<dbReference type="EMBL" id="MU004184">
    <property type="protein sequence ID" value="KAF2499355.1"/>
    <property type="molecule type" value="Genomic_DNA"/>
</dbReference>
<dbReference type="Proteomes" id="UP000799750">
    <property type="component" value="Unassembled WGS sequence"/>
</dbReference>
<feature type="repeat" description="ANK" evidence="3">
    <location>
        <begin position="1"/>
        <end position="32"/>
    </location>
</feature>
<dbReference type="OrthoDB" id="5431422at2759"/>
<keyword evidence="2 3" id="KW-0040">ANK repeat</keyword>
<organism evidence="4 5">
    <name type="scientific">Lophium mytilinum</name>
    <dbReference type="NCBI Taxonomy" id="390894"/>
    <lineage>
        <taxon>Eukaryota</taxon>
        <taxon>Fungi</taxon>
        <taxon>Dikarya</taxon>
        <taxon>Ascomycota</taxon>
        <taxon>Pezizomycotina</taxon>
        <taxon>Dothideomycetes</taxon>
        <taxon>Pleosporomycetidae</taxon>
        <taxon>Mytilinidiales</taxon>
        <taxon>Mytilinidiaceae</taxon>
        <taxon>Lophium</taxon>
    </lineage>
</organism>
<dbReference type="PROSITE" id="PS50297">
    <property type="entry name" value="ANK_REP_REGION"/>
    <property type="match status" value="2"/>
</dbReference>
<evidence type="ECO:0000256" key="3">
    <source>
        <dbReference type="PROSITE-ProRule" id="PRU00023"/>
    </source>
</evidence>
<accession>A0A6A6R3P6</accession>
<evidence type="ECO:0000313" key="4">
    <source>
        <dbReference type="EMBL" id="KAF2499355.1"/>
    </source>
</evidence>